<feature type="compositionally biased region" description="Polar residues" evidence="1">
    <location>
        <begin position="586"/>
        <end position="624"/>
    </location>
</feature>
<organism evidence="4 5">
    <name type="scientific">Acanthaster planci</name>
    <name type="common">Crown-of-thorns starfish</name>
    <dbReference type="NCBI Taxonomy" id="133434"/>
    <lineage>
        <taxon>Eukaryota</taxon>
        <taxon>Metazoa</taxon>
        <taxon>Echinodermata</taxon>
        <taxon>Eleutherozoa</taxon>
        <taxon>Asterozoa</taxon>
        <taxon>Asteroidea</taxon>
        <taxon>Valvatacea</taxon>
        <taxon>Valvatida</taxon>
        <taxon>Acanthasteridae</taxon>
        <taxon>Acanthaster</taxon>
    </lineage>
</organism>
<sequence length="836" mass="88235">MVYPLFRCPNPVSHVGVIFTVSILAFSLINVVFSSNSGRGHEFIFAFPTNFHEPSSTSPNYRPHLTLSVTASEAGATNVSMRVVNLDWSRQLTIPAQHVGITVELPPEAQAKGSGLQNTTVLVTASRNVTVLALSDSGESTGGFLVRSTDALGTDYFVVSYTPIVGEWSEFTVTATEDDTVVDINLKAPVMFDDEPYGRETLQLSLNRLQTAQFQSTLDLTGSRVSATRPISVVSGSSASNVPAEFGSAGHVVEHLPPVGAWGTVHALAPLLGRSSGYRCVVVAGCPMTMIRGFGDRVVLASAGDSFEWDASADRVAIVTSSKPILVVQFSKGLEADKSVGVDPGMGGPAMFTVQPIDLVTGPGALLSTPALPPGANHHISVTAMCKDIAGIMLNNSQIVPDHQYEYAELPGFCTVVKRVQTADSSPVISVQHTSPLGVLLAVSVMVHGTGFEGAYALSANLGAEVSPCETAGPDVCCNLEENFQLVSSLSYDEEGSMHSSDYEQYNSIPDLAIALRIADEGTATVQSLELTTAHNAPEPTGTKLYPTPPQTVGGRPTTQEITEDGENPTFATVEGLTVSDAEVTSRPTRASIDSSSQQPITSPTLSMPTTQEALTSTVSTPLESTQSSVSSASPSTRRATVAGTDQPGVGTDVPESTGLLPTFVRTSWIDSTPLTTQTHLSTGPSINDTLSTWLAATLRSTITPTTKEQTTEPGVDTRCPTCQTPFRILLYGGVAMATFILLCIIFCCLYIMRSKRTSKTAIMKRNSRWVAFPAAAVSLDELNLGRMKLKPAADDETGVGNTTPAPPSLTETEDVKVGTGGNLVTSGRTFKNSSS</sequence>
<dbReference type="PANTHER" id="PTHR46534:SF1">
    <property type="entry name" value="IGGFC-BINDING PROTEIN N-TERMINAL DOMAIN-CONTAINING PROTEIN"/>
    <property type="match status" value="1"/>
</dbReference>
<dbReference type="AlphaFoldDB" id="A0A8B8A3I7"/>
<feature type="domain" description="IgGFc-binding protein N-terminal" evidence="3">
    <location>
        <begin position="144"/>
        <end position="436"/>
    </location>
</feature>
<feature type="region of interest" description="Disordered" evidence="1">
    <location>
        <begin position="534"/>
        <end position="658"/>
    </location>
</feature>
<dbReference type="KEGG" id="aplc:110991258"/>
<dbReference type="GeneID" id="110991258"/>
<keyword evidence="2" id="KW-0472">Membrane</keyword>
<evidence type="ECO:0000313" key="5">
    <source>
        <dbReference type="RefSeq" id="XP_022112259.1"/>
    </source>
</evidence>
<evidence type="ECO:0000256" key="2">
    <source>
        <dbReference type="SAM" id="Phobius"/>
    </source>
</evidence>
<feature type="transmembrane region" description="Helical" evidence="2">
    <location>
        <begin position="12"/>
        <end position="33"/>
    </location>
</feature>
<dbReference type="RefSeq" id="XP_022112259.1">
    <property type="nucleotide sequence ID" value="XM_022256567.1"/>
</dbReference>
<keyword evidence="2" id="KW-1133">Transmembrane helix</keyword>
<feature type="compositionally biased region" description="Low complexity" evidence="1">
    <location>
        <begin position="625"/>
        <end position="643"/>
    </location>
</feature>
<keyword evidence="2" id="KW-0812">Transmembrane</keyword>
<feature type="compositionally biased region" description="Polar residues" evidence="1">
    <location>
        <begin position="823"/>
        <end position="836"/>
    </location>
</feature>
<dbReference type="OrthoDB" id="9987373at2759"/>
<dbReference type="OMA" id="TAIMPTT"/>
<feature type="region of interest" description="Disordered" evidence="1">
    <location>
        <begin position="794"/>
        <end position="836"/>
    </location>
</feature>
<accession>A0A8B8A3I7</accession>
<dbReference type="Proteomes" id="UP000694845">
    <property type="component" value="Unplaced"/>
</dbReference>
<evidence type="ECO:0000256" key="1">
    <source>
        <dbReference type="SAM" id="MobiDB-lite"/>
    </source>
</evidence>
<reference evidence="5" key="1">
    <citation type="submission" date="2025-08" db="UniProtKB">
        <authorList>
            <consortium name="RefSeq"/>
        </authorList>
    </citation>
    <scope>IDENTIFICATION</scope>
</reference>
<keyword evidence="4" id="KW-1185">Reference proteome</keyword>
<protein>
    <submittedName>
        <fullName evidence="5">Uncharacterized protein LOC110991258</fullName>
    </submittedName>
</protein>
<gene>
    <name evidence="5" type="primary">LOC110991258</name>
</gene>
<proteinExistence type="predicted"/>
<dbReference type="PANTHER" id="PTHR46534">
    <property type="entry name" value="IGGFC_BINDING DOMAIN-CONTAINING PROTEIN"/>
    <property type="match status" value="1"/>
</dbReference>
<name>A0A8B8A3I7_ACAPL</name>
<dbReference type="Pfam" id="PF17517">
    <property type="entry name" value="IgGFc_binding"/>
    <property type="match status" value="1"/>
</dbReference>
<dbReference type="InterPro" id="IPR035234">
    <property type="entry name" value="IgGFc-bd_N"/>
</dbReference>
<evidence type="ECO:0000313" key="4">
    <source>
        <dbReference type="Proteomes" id="UP000694845"/>
    </source>
</evidence>
<feature type="transmembrane region" description="Helical" evidence="2">
    <location>
        <begin position="729"/>
        <end position="753"/>
    </location>
</feature>
<evidence type="ECO:0000259" key="3">
    <source>
        <dbReference type="Pfam" id="PF17517"/>
    </source>
</evidence>